<feature type="domain" description="PAS" evidence="4">
    <location>
        <begin position="1"/>
        <end position="60"/>
    </location>
</feature>
<dbReference type="InterPro" id="IPR011989">
    <property type="entry name" value="ARM-like"/>
</dbReference>
<name>A0ABT3L8Z7_9CYAN</name>
<evidence type="ECO:0000256" key="1">
    <source>
        <dbReference type="ARBA" id="ARBA00022549"/>
    </source>
</evidence>
<comment type="caution">
    <text evidence="5">The sequence shown here is derived from an EMBL/GenBank/DDBJ whole genome shotgun (WGS) entry which is preliminary data.</text>
</comment>
<evidence type="ECO:0000256" key="2">
    <source>
        <dbReference type="ARBA" id="ARBA00022738"/>
    </source>
</evidence>
<dbReference type="Pfam" id="PF08448">
    <property type="entry name" value="PAS_4"/>
    <property type="match status" value="1"/>
</dbReference>
<evidence type="ECO:0000313" key="5">
    <source>
        <dbReference type="EMBL" id="MCW6037979.1"/>
    </source>
</evidence>
<dbReference type="SUPFAM" id="SSF55785">
    <property type="entry name" value="PYP-like sensor domain (PAS domain)"/>
    <property type="match status" value="1"/>
</dbReference>
<dbReference type="InterPro" id="IPR021133">
    <property type="entry name" value="HEAT_type_2"/>
</dbReference>
<protein>
    <submittedName>
        <fullName evidence="5">HEAT repeat domain-containing protein</fullName>
    </submittedName>
</protein>
<dbReference type="Gene3D" id="3.30.450.20">
    <property type="entry name" value="PAS domain"/>
    <property type="match status" value="1"/>
</dbReference>
<organism evidence="5 6">
    <name type="scientific">Spirulina subsalsa FACHB-351</name>
    <dbReference type="NCBI Taxonomy" id="234711"/>
    <lineage>
        <taxon>Bacteria</taxon>
        <taxon>Bacillati</taxon>
        <taxon>Cyanobacteriota</taxon>
        <taxon>Cyanophyceae</taxon>
        <taxon>Spirulinales</taxon>
        <taxon>Spirulinaceae</taxon>
        <taxon>Spirulina</taxon>
    </lineage>
</organism>
<dbReference type="PANTHER" id="PTHR12697">
    <property type="entry name" value="PBS LYASE HEAT-LIKE PROTEIN"/>
    <property type="match status" value="1"/>
</dbReference>
<proteinExistence type="predicted"/>
<dbReference type="InterPro" id="IPR035965">
    <property type="entry name" value="PAS-like_dom_sf"/>
</dbReference>
<dbReference type="InterPro" id="IPR013656">
    <property type="entry name" value="PAS_4"/>
</dbReference>
<evidence type="ECO:0000259" key="4">
    <source>
        <dbReference type="PROSITE" id="PS50112"/>
    </source>
</evidence>
<accession>A0ABT3L8Z7</accession>
<dbReference type="PROSITE" id="PS50077">
    <property type="entry name" value="HEAT_REPEAT"/>
    <property type="match status" value="1"/>
</dbReference>
<dbReference type="Pfam" id="PF13646">
    <property type="entry name" value="HEAT_2"/>
    <property type="match status" value="6"/>
</dbReference>
<dbReference type="InterPro" id="IPR004155">
    <property type="entry name" value="PBS_lyase_HEAT"/>
</dbReference>
<dbReference type="InterPro" id="IPR000014">
    <property type="entry name" value="PAS"/>
</dbReference>
<reference evidence="5 6" key="1">
    <citation type="submission" date="2021-08" db="EMBL/GenBank/DDBJ databases">
        <title>Draft genome sequence of Spirulina subsalsa with high tolerance to salinity and hype-accumulation of phycocyanin.</title>
        <authorList>
            <person name="Pei H."/>
            <person name="Jiang L."/>
        </authorList>
    </citation>
    <scope>NUCLEOTIDE SEQUENCE [LARGE SCALE GENOMIC DNA]</scope>
    <source>
        <strain evidence="5 6">FACHB-351</strain>
    </source>
</reference>
<dbReference type="EMBL" id="JAIHOM010000101">
    <property type="protein sequence ID" value="MCW6037979.1"/>
    <property type="molecule type" value="Genomic_DNA"/>
</dbReference>
<dbReference type="SMART" id="SM00185">
    <property type="entry name" value="ARM"/>
    <property type="match status" value="5"/>
</dbReference>
<dbReference type="Proteomes" id="UP001526426">
    <property type="component" value="Unassembled WGS sequence"/>
</dbReference>
<keyword evidence="2" id="KW-0605">Phycobilisome</keyword>
<dbReference type="InterPro" id="IPR016024">
    <property type="entry name" value="ARM-type_fold"/>
</dbReference>
<evidence type="ECO:0000313" key="6">
    <source>
        <dbReference type="Proteomes" id="UP001526426"/>
    </source>
</evidence>
<dbReference type="CDD" id="cd00130">
    <property type="entry name" value="PAS"/>
    <property type="match status" value="1"/>
</dbReference>
<dbReference type="SUPFAM" id="SSF48371">
    <property type="entry name" value="ARM repeat"/>
    <property type="match status" value="3"/>
</dbReference>
<dbReference type="SMART" id="SM00567">
    <property type="entry name" value="EZ_HEAT"/>
    <property type="match status" value="17"/>
</dbReference>
<sequence length="1081" mass="118610">MTISIFTTDAHLLIRSWDATLVAMTGLKGEQVYGKPLMDLIPDLAARGLLERFQRVLKEGVIETLAPALHHYLIPCPSQRPSPYFDKMQQRVTIAPLRDRDEVIGTIVTLEDVTERLIEERVLAEQLAAPKQIPESLEDTLSLLDQSPPQVRSQIVDHWAKSSQPQITQELLTLLRREHRNPNILNSVLQVLKLSQVDPVPALLECLQEEDVELRIYSTLALGERKDPRAIPALIKALQDSDQNVCYHAIDALGHLQAREAVEELVRIAGSGDFFLAFPALDALMRIGDPSIAPSLVPLLQNTLNWRVRREAVDNLALQNNPDLTADLLRLLREQHRNPNVLNSVLQVLVLSHVDPIPALIDCLQDPDVDLRIYAALALGERHDGRAIPALREALKDQDTNVRYHVIEALGHLQATEAIDELCEIARGGDFFLAFPALEALMRIGDSTVASRLLPLVDDELLADQVMEVLGELGDADVVVAMAEQLNLSKAQVLSIAGAIAKISQRYQTIYGEGDVIADLACQGIREEGIDNILAVLPEASDQQLTALVVLLGSLEGEKIERALASLLEAPAVRELVQSAMIRYGRNNRSRGRVTDLLVQQLESPDLETRKLAADALGRIGSPRAVDALTQLLSEDSELVMVTAAALAQIGDQKAFDSLLSLMGHPESAVRLAAIAALNSLGHPAMAQRILPMLKDENPWVRESAVKIAGYFAFPECIAPLFDCLEDPEERVRRAVIEHLPYLEDDRVFGVLVRSLTQETPGVRAVAAHALGELGILTPSALTPELFEHLRQALEDSEAWVRYQAVRSLGRWLGEMGDTPARLTMIDQLLPRLKTLIQEDPANPVRAAAAKTLGQLGHEDIIPLLIQLSEDENNDPDIARAALLALGQIDHPNAVSALMTGLNSPNPERRLDAIQAFRERGDTDAGLALQWMVAADPETKVVHAAIDSLSRMATPDAIAALLELTLDPSNREACINALAQRGNHPNTAKLEYIEAVAKGLNHVHTIIRCSVVEILKRLKHPYASEFLIAALHDRESGVRLAAVSALIALGNRSCIEQLAMLTRTDPSPAVRRAAQRLLHSS</sequence>
<dbReference type="Gene3D" id="1.25.10.10">
    <property type="entry name" value="Leucine-rich Repeat Variant"/>
    <property type="match status" value="6"/>
</dbReference>
<dbReference type="PROSITE" id="PS50112">
    <property type="entry name" value="PAS"/>
    <property type="match status" value="1"/>
</dbReference>
<evidence type="ECO:0000256" key="3">
    <source>
        <dbReference type="ARBA" id="ARBA00045876"/>
    </source>
</evidence>
<comment type="function">
    <text evidence="3">Catalyzes the hydroxylation of the N(6)-(4-aminobutyl)-L-lysine intermediate produced by deoxyhypusine synthase/DHPS on a critical lysine of the eukaryotic translation initiation factor 5A/eIF-5A. This is the second step of the post-translational modification of that lysine into an unusual amino acid residue named hypusine. Hypusination is unique to mature eIF-5A factor and is essential for its function.</text>
</comment>
<keyword evidence="1" id="KW-0042">Antenna complex</keyword>
<gene>
    <name evidence="5" type="ORF">K4A83_17105</name>
</gene>
<dbReference type="PANTHER" id="PTHR12697:SF5">
    <property type="entry name" value="DEOXYHYPUSINE HYDROXYLASE"/>
    <property type="match status" value="1"/>
</dbReference>
<dbReference type="InterPro" id="IPR000225">
    <property type="entry name" value="Armadillo"/>
</dbReference>
<dbReference type="RefSeq" id="WP_265265869.1">
    <property type="nucleotide sequence ID" value="NZ_JAIHOM010000101.1"/>
</dbReference>
<dbReference type="PROSITE" id="PS50176">
    <property type="entry name" value="ARM_REPEAT"/>
    <property type="match status" value="1"/>
</dbReference>
<keyword evidence="6" id="KW-1185">Reference proteome</keyword>